<dbReference type="PROSITE" id="PS51257">
    <property type="entry name" value="PROKAR_LIPOPROTEIN"/>
    <property type="match status" value="1"/>
</dbReference>
<feature type="signal peptide" evidence="1">
    <location>
        <begin position="1"/>
        <end position="23"/>
    </location>
</feature>
<protein>
    <submittedName>
        <fullName evidence="2">Uncharacterized protein</fullName>
    </submittedName>
</protein>
<evidence type="ECO:0000313" key="3">
    <source>
        <dbReference type="Proteomes" id="UP001595939"/>
    </source>
</evidence>
<name>A0ABV8YBJ9_9DEIO</name>
<gene>
    <name evidence="2" type="ORF">ACFO0P_16010</name>
</gene>
<reference evidence="3" key="1">
    <citation type="journal article" date="2019" name="Int. J. Syst. Evol. Microbiol.">
        <title>The Global Catalogue of Microorganisms (GCM) 10K type strain sequencing project: providing services to taxonomists for standard genome sequencing and annotation.</title>
        <authorList>
            <consortium name="The Broad Institute Genomics Platform"/>
            <consortium name="The Broad Institute Genome Sequencing Center for Infectious Disease"/>
            <person name="Wu L."/>
            <person name="Ma J."/>
        </authorList>
    </citation>
    <scope>NUCLEOTIDE SEQUENCE [LARGE SCALE GENOMIC DNA]</scope>
    <source>
        <strain evidence="3">CCUG 39970</strain>
    </source>
</reference>
<dbReference type="RefSeq" id="WP_380129996.1">
    <property type="nucleotide sequence ID" value="NZ_JBHSEG010000008.1"/>
</dbReference>
<evidence type="ECO:0000313" key="2">
    <source>
        <dbReference type="EMBL" id="MFC4455283.1"/>
    </source>
</evidence>
<keyword evidence="1" id="KW-0732">Signal</keyword>
<dbReference type="EMBL" id="JBHSEG010000008">
    <property type="protein sequence ID" value="MFC4455283.1"/>
    <property type="molecule type" value="Genomic_DNA"/>
</dbReference>
<keyword evidence="3" id="KW-1185">Reference proteome</keyword>
<organism evidence="2 3">
    <name type="scientific">Deinococcus sonorensis</name>
    <dbReference type="NCBI Taxonomy" id="309891"/>
    <lineage>
        <taxon>Bacteria</taxon>
        <taxon>Thermotogati</taxon>
        <taxon>Deinococcota</taxon>
        <taxon>Deinococci</taxon>
        <taxon>Deinococcales</taxon>
        <taxon>Deinococcaceae</taxon>
        <taxon>Deinococcus</taxon>
    </lineage>
</organism>
<feature type="chain" id="PRO_5047421165" evidence="1">
    <location>
        <begin position="24"/>
        <end position="157"/>
    </location>
</feature>
<accession>A0ABV8YBJ9</accession>
<dbReference type="Proteomes" id="UP001595939">
    <property type="component" value="Unassembled WGS sequence"/>
</dbReference>
<comment type="caution">
    <text evidence="2">The sequence shown here is derived from an EMBL/GenBank/DDBJ whole genome shotgun (WGS) entry which is preliminary data.</text>
</comment>
<sequence length="157" mass="16394">MRPFRFLFPLLALGLVASLGSCGICSESGLCPVAPYEGSATAGNDTVQRLARGTTTRVPLTVQPIDLPDGALLVFGTKLPDATGNVLDRFDNGKVVVSWDGVPFDVNHAALTVTVASDATLSGPELTDSEFTNHVLIKMQGARYRAGGVVLGILVVP</sequence>
<evidence type="ECO:0000256" key="1">
    <source>
        <dbReference type="SAM" id="SignalP"/>
    </source>
</evidence>
<proteinExistence type="predicted"/>